<gene>
    <name evidence="1" type="ORF">JCGZ_11287</name>
</gene>
<sequence>MERYDSLMKRQQSRLLEISTRARAGEGRARDLCSKCFCLSRVLFALAHMEGALAYFAGKLSASQRCFLAPVQMEGALASSGPIASDTQICLSRPRM</sequence>
<keyword evidence="2" id="KW-1185">Reference proteome</keyword>
<proteinExistence type="predicted"/>
<organism evidence="1 2">
    <name type="scientific">Jatropha curcas</name>
    <name type="common">Barbados nut</name>
    <dbReference type="NCBI Taxonomy" id="180498"/>
    <lineage>
        <taxon>Eukaryota</taxon>
        <taxon>Viridiplantae</taxon>
        <taxon>Streptophyta</taxon>
        <taxon>Embryophyta</taxon>
        <taxon>Tracheophyta</taxon>
        <taxon>Spermatophyta</taxon>
        <taxon>Magnoliopsida</taxon>
        <taxon>eudicotyledons</taxon>
        <taxon>Gunneridae</taxon>
        <taxon>Pentapetalae</taxon>
        <taxon>rosids</taxon>
        <taxon>fabids</taxon>
        <taxon>Malpighiales</taxon>
        <taxon>Euphorbiaceae</taxon>
        <taxon>Crotonoideae</taxon>
        <taxon>Jatropheae</taxon>
        <taxon>Jatropha</taxon>
    </lineage>
</organism>
<evidence type="ECO:0000313" key="1">
    <source>
        <dbReference type="EMBL" id="KDP34731.1"/>
    </source>
</evidence>
<dbReference type="AlphaFoldDB" id="A0A067KEW3"/>
<protein>
    <submittedName>
        <fullName evidence="1">Uncharacterized protein</fullName>
    </submittedName>
</protein>
<accession>A0A067KEW3</accession>
<dbReference type="EMBL" id="KK914512">
    <property type="protein sequence ID" value="KDP34731.1"/>
    <property type="molecule type" value="Genomic_DNA"/>
</dbReference>
<evidence type="ECO:0000313" key="2">
    <source>
        <dbReference type="Proteomes" id="UP000027138"/>
    </source>
</evidence>
<name>A0A067KEW3_JATCU</name>
<dbReference type="Proteomes" id="UP000027138">
    <property type="component" value="Unassembled WGS sequence"/>
</dbReference>
<reference evidence="1 2" key="1">
    <citation type="journal article" date="2014" name="PLoS ONE">
        <title>Global Analysis of Gene Expression Profiles in Physic Nut (Jatropha curcas L.) Seedlings Exposed to Salt Stress.</title>
        <authorList>
            <person name="Zhang L."/>
            <person name="Zhang C."/>
            <person name="Wu P."/>
            <person name="Chen Y."/>
            <person name="Li M."/>
            <person name="Jiang H."/>
            <person name="Wu G."/>
        </authorList>
    </citation>
    <scope>NUCLEOTIDE SEQUENCE [LARGE SCALE GENOMIC DNA]</scope>
    <source>
        <strain evidence="2">cv. GZQX0401</strain>
        <tissue evidence="1">Young leaves</tissue>
    </source>
</reference>